<sequence length="88" mass="9732">KVPGDAKSATEPAPEERFGQPEPTESDTLTTVEPQVKEVDFLALSSGEPLRVALLLPMTDGDKQNPNYLDFYQGFLLGLEKIKTQYGY</sequence>
<reference evidence="2" key="1">
    <citation type="submission" date="2020-01" db="EMBL/GenBank/DDBJ databases">
        <authorList>
            <person name="Richard D."/>
        </authorList>
    </citation>
    <scope>NUCLEOTIDE SEQUENCE</scope>
    <source>
        <strain evidence="2">JP541</strain>
    </source>
</reference>
<protein>
    <submittedName>
        <fullName evidence="2">Transcriptional regulator</fullName>
    </submittedName>
</protein>
<comment type="caution">
    <text evidence="2">The sequence shown here is derived from an EMBL/GenBank/DDBJ whole genome shotgun (WGS) entry which is preliminary data.</text>
</comment>
<dbReference type="AlphaFoldDB" id="A0A8I0H8M3"/>
<organism evidence="2 3">
    <name type="scientific">Xanthomonas citri pv. citri</name>
    <dbReference type="NCBI Taxonomy" id="611301"/>
    <lineage>
        <taxon>Bacteria</taxon>
        <taxon>Pseudomonadati</taxon>
        <taxon>Pseudomonadota</taxon>
        <taxon>Gammaproteobacteria</taxon>
        <taxon>Lysobacterales</taxon>
        <taxon>Lysobacteraceae</taxon>
        <taxon>Xanthomonas</taxon>
    </lineage>
</organism>
<dbReference type="EMBL" id="JAABFR010001230">
    <property type="protein sequence ID" value="MBD4337320.1"/>
    <property type="molecule type" value="Genomic_DNA"/>
</dbReference>
<accession>A0A8I0H8M3</accession>
<feature type="region of interest" description="Disordered" evidence="1">
    <location>
        <begin position="1"/>
        <end position="32"/>
    </location>
</feature>
<feature type="non-terminal residue" evidence="2">
    <location>
        <position position="88"/>
    </location>
</feature>
<proteinExistence type="predicted"/>
<evidence type="ECO:0000313" key="3">
    <source>
        <dbReference type="Proteomes" id="UP000653002"/>
    </source>
</evidence>
<gene>
    <name evidence="2" type="ORF">GUH15_14895</name>
</gene>
<feature type="non-terminal residue" evidence="2">
    <location>
        <position position="1"/>
    </location>
</feature>
<dbReference type="Proteomes" id="UP000653002">
    <property type="component" value="Unassembled WGS sequence"/>
</dbReference>
<evidence type="ECO:0000256" key="1">
    <source>
        <dbReference type="SAM" id="MobiDB-lite"/>
    </source>
</evidence>
<name>A0A8I0H8M3_XANCI</name>
<evidence type="ECO:0000313" key="2">
    <source>
        <dbReference type="EMBL" id="MBD4337320.1"/>
    </source>
</evidence>